<dbReference type="GO" id="GO:0009294">
    <property type="term" value="P:DNA-mediated transformation"/>
    <property type="evidence" value="ECO:0007669"/>
    <property type="project" value="InterPro"/>
</dbReference>
<dbReference type="SUPFAM" id="SSF102405">
    <property type="entry name" value="MCP/YpsA-like"/>
    <property type="match status" value="1"/>
</dbReference>
<dbReference type="Proteomes" id="UP000018461">
    <property type="component" value="Unassembled WGS sequence"/>
</dbReference>
<dbReference type="PANTHER" id="PTHR43022">
    <property type="entry name" value="PROTEIN SMF"/>
    <property type="match status" value="1"/>
</dbReference>
<evidence type="ECO:0000259" key="2">
    <source>
        <dbReference type="Pfam" id="PF02481"/>
    </source>
</evidence>
<dbReference type="Pfam" id="PF02481">
    <property type="entry name" value="DNA_processg_A"/>
    <property type="match status" value="1"/>
</dbReference>
<dbReference type="NCBIfam" id="TIGR00732">
    <property type="entry name" value="dprA"/>
    <property type="match status" value="1"/>
</dbReference>
<dbReference type="Pfam" id="PF17782">
    <property type="entry name" value="WHD_DprA"/>
    <property type="match status" value="1"/>
</dbReference>
<dbReference type="HOGENOM" id="CLU_029601_0_4_9"/>
<sequence length="286" mass="31586">MNRIEEIPAFDSRFPERLREIPESPGCIYLKGRLPDPVEMTVGIIGARDGTEYGKMVARTLAKELSEYGISIISGMAYGIDTAAHEGALLGGGKTYAVLGCGVDICYPAINRKLYSKIQEEGGIISEYPKGSPPLPHHFVARNRLIAGLSDILIVVEAKERSGTFITVDRALEQGKQVFVVPGRITDPLSRGCNRLLMEGASLCLSKEDILSCFSIEAGKDNEKKPNLKGEEKRIYNALDLEGKHIDALYKELGIPLQSLYSILVKMEIEGYCECISSSYYRKKKF</sequence>
<accession>G9WLX0</accession>
<organism evidence="4 5">
    <name type="scientific">Oribacterium parvum ACB1</name>
    <dbReference type="NCBI Taxonomy" id="796943"/>
    <lineage>
        <taxon>Bacteria</taxon>
        <taxon>Bacillati</taxon>
        <taxon>Bacillota</taxon>
        <taxon>Clostridia</taxon>
        <taxon>Lachnospirales</taxon>
        <taxon>Lachnospiraceae</taxon>
        <taxon>Oribacterium</taxon>
    </lineage>
</organism>
<proteinExistence type="inferred from homology"/>
<feature type="domain" description="Smf/DprA SLOG" evidence="2">
    <location>
        <begin position="10"/>
        <end position="214"/>
    </location>
</feature>
<comment type="similarity">
    <text evidence="1">Belongs to the DprA/Smf family.</text>
</comment>
<keyword evidence="5" id="KW-1185">Reference proteome</keyword>
<dbReference type="InterPro" id="IPR057666">
    <property type="entry name" value="DrpA_SLOG"/>
</dbReference>
<dbReference type="InterPro" id="IPR036388">
    <property type="entry name" value="WH-like_DNA-bd_sf"/>
</dbReference>
<evidence type="ECO:0000313" key="4">
    <source>
        <dbReference type="EMBL" id="EHL12775.1"/>
    </source>
</evidence>
<dbReference type="InterPro" id="IPR003488">
    <property type="entry name" value="DprA"/>
</dbReference>
<dbReference type="AlphaFoldDB" id="G9WLX0"/>
<comment type="caution">
    <text evidence="4">The sequence shown here is derived from an EMBL/GenBank/DDBJ whole genome shotgun (WGS) entry which is preliminary data.</text>
</comment>
<dbReference type="InterPro" id="IPR041614">
    <property type="entry name" value="DprA_WH"/>
</dbReference>
<gene>
    <name evidence="4" type="ORF">HMPREF9625_00329</name>
</gene>
<dbReference type="PANTHER" id="PTHR43022:SF1">
    <property type="entry name" value="PROTEIN SMF"/>
    <property type="match status" value="1"/>
</dbReference>
<dbReference type="EMBL" id="AFZC02000003">
    <property type="protein sequence ID" value="EHL12775.1"/>
    <property type="molecule type" value="Genomic_DNA"/>
</dbReference>
<dbReference type="Gene3D" id="3.40.50.450">
    <property type="match status" value="1"/>
</dbReference>
<reference evidence="4" key="2">
    <citation type="submission" date="2013-03" db="EMBL/GenBank/DDBJ databases">
        <title>The Genome Sequence of Oribacterium sp. ACB1.</title>
        <authorList>
            <consortium name="The Broad Institute Genomics Platform"/>
            <consortium name="The Broad Institute Genome Sequencing Center for Infectious Disease"/>
            <person name="Earl A."/>
            <person name="Ward D."/>
            <person name="Feldgarden M."/>
            <person name="Gevers D."/>
            <person name="Sizova M."/>
            <person name="Hazen A."/>
            <person name="Epstein S."/>
            <person name="Walker B."/>
            <person name="Young S."/>
            <person name="Zeng Q."/>
            <person name="Gargeya S."/>
            <person name="Fitzgerald M."/>
            <person name="Haas B."/>
            <person name="Abouelleil A."/>
            <person name="Allen A.W."/>
            <person name="Alvarado L."/>
            <person name="Arachchi H.M."/>
            <person name="Berlin A.M."/>
            <person name="Chapman S.B."/>
            <person name="Gainer-Dewar J."/>
            <person name="Goldberg J."/>
            <person name="Griggs A."/>
            <person name="Gujja S."/>
            <person name="Hansen M."/>
            <person name="Howarth C."/>
            <person name="Imamovic A."/>
            <person name="Ireland A."/>
            <person name="Larimer J."/>
            <person name="McCowan C."/>
            <person name="Murphy C."/>
            <person name="Pearson M."/>
            <person name="Poon T.W."/>
            <person name="Priest M."/>
            <person name="Roberts A."/>
            <person name="Saif S."/>
            <person name="Shea T."/>
            <person name="Sisk P."/>
            <person name="Sykes S."/>
            <person name="Wortman J."/>
            <person name="Nusbaum C."/>
            <person name="Birren B."/>
        </authorList>
    </citation>
    <scope>NUCLEOTIDE SEQUENCE [LARGE SCALE GENOMIC DNA]</scope>
    <source>
        <strain evidence="4">ACB1</strain>
    </source>
</reference>
<protein>
    <submittedName>
        <fullName evidence="4">DNA protecting protein DprA</fullName>
    </submittedName>
</protein>
<dbReference type="Gene3D" id="1.10.10.10">
    <property type="entry name" value="Winged helix-like DNA-binding domain superfamily/Winged helix DNA-binding domain"/>
    <property type="match status" value="1"/>
</dbReference>
<feature type="domain" description="DprA winged helix" evidence="3">
    <location>
        <begin position="224"/>
        <end position="274"/>
    </location>
</feature>
<reference evidence="4" key="1">
    <citation type="submission" date="2011-08" db="EMBL/GenBank/DDBJ databases">
        <authorList>
            <consortium name="The Broad Institute Genome Sequencing Platform"/>
            <person name="Earl A."/>
            <person name="Ward D."/>
            <person name="Feldgarden M."/>
            <person name="Gevers D."/>
            <person name="Sizova M."/>
            <person name="Hazen A."/>
            <person name="Epstein S."/>
            <person name="Young S.K."/>
            <person name="Zeng Q."/>
            <person name="Gargeya S."/>
            <person name="Fitzgerald M."/>
            <person name="Haas B."/>
            <person name="Abouelleil A."/>
            <person name="Alvarado L."/>
            <person name="Arachchi H.M."/>
            <person name="Berlin A."/>
            <person name="Brown A."/>
            <person name="Chapman S.B."/>
            <person name="Chen Z."/>
            <person name="Dunbar C."/>
            <person name="Freedman E."/>
            <person name="Gearin G."/>
            <person name="Gellesch M."/>
            <person name="Goldberg J."/>
            <person name="Griggs A."/>
            <person name="Gujja S."/>
            <person name="Heiman D."/>
            <person name="Howarth C."/>
            <person name="Larson L."/>
            <person name="Lui A."/>
            <person name="MacDonald P.J.P."/>
            <person name="Montmayeur A."/>
            <person name="Murphy C."/>
            <person name="Neiman D."/>
            <person name="Pearson M."/>
            <person name="Priest M."/>
            <person name="Roberts A."/>
            <person name="Saif S."/>
            <person name="Shea T."/>
            <person name="Shenoy N."/>
            <person name="Sisk P."/>
            <person name="Stolte C."/>
            <person name="Sykes S."/>
            <person name="Wortman J."/>
            <person name="Nusbaum C."/>
            <person name="Birren B."/>
        </authorList>
    </citation>
    <scope>NUCLEOTIDE SEQUENCE</scope>
    <source>
        <strain evidence="4">ACB1</strain>
    </source>
</reference>
<name>G9WLX0_9FIRM</name>
<dbReference type="PATRIC" id="fig|796943.3.peg.721"/>
<evidence type="ECO:0000256" key="1">
    <source>
        <dbReference type="ARBA" id="ARBA00006525"/>
    </source>
</evidence>
<evidence type="ECO:0000259" key="3">
    <source>
        <dbReference type="Pfam" id="PF17782"/>
    </source>
</evidence>
<dbReference type="RefSeq" id="WP_009534198.1">
    <property type="nucleotide sequence ID" value="NZ_KE148312.1"/>
</dbReference>
<dbReference type="STRING" id="796943.HMPREF9625_00329"/>
<evidence type="ECO:0000313" key="5">
    <source>
        <dbReference type="Proteomes" id="UP000018461"/>
    </source>
</evidence>